<evidence type="ECO:0000313" key="3">
    <source>
        <dbReference type="Proteomes" id="UP001497482"/>
    </source>
</evidence>
<dbReference type="EMBL" id="OZ035825">
    <property type="protein sequence ID" value="CAL1600838.1"/>
    <property type="molecule type" value="Genomic_DNA"/>
</dbReference>
<evidence type="ECO:0000313" key="2">
    <source>
        <dbReference type="EMBL" id="CAL1600838.1"/>
    </source>
</evidence>
<name>A0AAV2LEP3_KNICA</name>
<keyword evidence="3" id="KW-1185">Reference proteome</keyword>
<evidence type="ECO:0000256" key="1">
    <source>
        <dbReference type="SAM" id="MobiDB-lite"/>
    </source>
</evidence>
<reference evidence="2 3" key="1">
    <citation type="submission" date="2024-04" db="EMBL/GenBank/DDBJ databases">
        <authorList>
            <person name="Waldvogel A.-M."/>
            <person name="Schoenle A."/>
        </authorList>
    </citation>
    <scope>NUCLEOTIDE SEQUENCE [LARGE SCALE GENOMIC DNA]</scope>
</reference>
<protein>
    <recommendedName>
        <fullName evidence="4">THAP-type domain-containing protein</fullName>
    </recommendedName>
</protein>
<feature type="region of interest" description="Disordered" evidence="1">
    <location>
        <begin position="348"/>
        <end position="391"/>
    </location>
</feature>
<evidence type="ECO:0008006" key="4">
    <source>
        <dbReference type="Google" id="ProtNLM"/>
    </source>
</evidence>
<accession>A0AAV2LEP3</accession>
<dbReference type="AlphaFoldDB" id="A0AAV2LEP3"/>
<feature type="compositionally biased region" description="Basic and acidic residues" evidence="1">
    <location>
        <begin position="370"/>
        <end position="389"/>
    </location>
</feature>
<organism evidence="2 3">
    <name type="scientific">Knipowitschia caucasica</name>
    <name type="common">Caucasian dwarf goby</name>
    <name type="synonym">Pomatoschistus caucasicus</name>
    <dbReference type="NCBI Taxonomy" id="637954"/>
    <lineage>
        <taxon>Eukaryota</taxon>
        <taxon>Metazoa</taxon>
        <taxon>Chordata</taxon>
        <taxon>Craniata</taxon>
        <taxon>Vertebrata</taxon>
        <taxon>Euteleostomi</taxon>
        <taxon>Actinopterygii</taxon>
        <taxon>Neopterygii</taxon>
        <taxon>Teleostei</taxon>
        <taxon>Neoteleostei</taxon>
        <taxon>Acanthomorphata</taxon>
        <taxon>Gobiaria</taxon>
        <taxon>Gobiiformes</taxon>
        <taxon>Gobioidei</taxon>
        <taxon>Gobiidae</taxon>
        <taxon>Gobiinae</taxon>
        <taxon>Knipowitschia</taxon>
    </lineage>
</organism>
<proteinExistence type="predicted"/>
<sequence length="427" mass="48572">MLTYWFFLPSIESTANCGPTLCSQHFSADCFANLVQYQSGYAQRLLLKPDAVPTLHAAAPPNYVMTDSGPASASLRRKKQQRISELLDANDEPGKTDQIDVAGIDFLKPSTAHNGNLILKWQPKVQHCKKKRRHRSEVSMDVSEDDEYRCTSDADKYGTQDNILFDKINVKPAHLKEGPELCVIEEPELCVKEEPELCIDEEPELCVKEEPELCVKEKPELCINEEPELCVKEEPELCVKEEPELCVKEEPELCVKEEPELCVKEEPELCVKEEPELCVKEEPELCINEEPELCVKEEPELCVKEEPELCINEEPELCINEEPELCIKEEPELCVKESEEFPYHVITVKTENSEDKSPVLQRPTDDGEEHSDSFEDTDHSQDYCPEHPPAKRSYAMVPANAFVTDKRPNRDLTAAQTVTRALRGNMI</sequence>
<dbReference type="Proteomes" id="UP001497482">
    <property type="component" value="Chromosome 3"/>
</dbReference>
<gene>
    <name evidence="2" type="ORF">KC01_LOCUS28910</name>
</gene>